<dbReference type="PhylomeDB" id="E9H534"/>
<evidence type="ECO:0000259" key="1">
    <source>
        <dbReference type="PROSITE" id="PS00028"/>
    </source>
</evidence>
<gene>
    <name evidence="2" type="ORF">DAPPUDRAFT_325550</name>
</gene>
<proteinExistence type="predicted"/>
<dbReference type="STRING" id="6669.E9H534"/>
<dbReference type="PROSITE" id="PS00028">
    <property type="entry name" value="ZINC_FINGER_C2H2_1"/>
    <property type="match status" value="1"/>
</dbReference>
<organism evidence="2 3">
    <name type="scientific">Daphnia pulex</name>
    <name type="common">Water flea</name>
    <dbReference type="NCBI Taxonomy" id="6669"/>
    <lineage>
        <taxon>Eukaryota</taxon>
        <taxon>Metazoa</taxon>
        <taxon>Ecdysozoa</taxon>
        <taxon>Arthropoda</taxon>
        <taxon>Crustacea</taxon>
        <taxon>Branchiopoda</taxon>
        <taxon>Diplostraca</taxon>
        <taxon>Cladocera</taxon>
        <taxon>Anomopoda</taxon>
        <taxon>Daphniidae</taxon>
        <taxon>Daphnia</taxon>
    </lineage>
</organism>
<dbReference type="PANTHER" id="PTHR46954:SF1">
    <property type="entry name" value="C2H2-TYPE DOMAIN-CONTAINING PROTEIN"/>
    <property type="match status" value="1"/>
</dbReference>
<dbReference type="eggNOG" id="ENOG502QWEQ">
    <property type="taxonomic scope" value="Eukaryota"/>
</dbReference>
<feature type="domain" description="C2H2-type" evidence="1">
    <location>
        <begin position="498"/>
        <end position="518"/>
    </location>
</feature>
<reference evidence="2 3" key="1">
    <citation type="journal article" date="2011" name="Science">
        <title>The ecoresponsive genome of Daphnia pulex.</title>
        <authorList>
            <person name="Colbourne J.K."/>
            <person name="Pfrender M.E."/>
            <person name="Gilbert D."/>
            <person name="Thomas W.K."/>
            <person name="Tucker A."/>
            <person name="Oakley T.H."/>
            <person name="Tokishita S."/>
            <person name="Aerts A."/>
            <person name="Arnold G.J."/>
            <person name="Basu M.K."/>
            <person name="Bauer D.J."/>
            <person name="Caceres C.E."/>
            <person name="Carmel L."/>
            <person name="Casola C."/>
            <person name="Choi J.H."/>
            <person name="Detter J.C."/>
            <person name="Dong Q."/>
            <person name="Dusheyko S."/>
            <person name="Eads B.D."/>
            <person name="Frohlich T."/>
            <person name="Geiler-Samerotte K.A."/>
            <person name="Gerlach D."/>
            <person name="Hatcher P."/>
            <person name="Jogdeo S."/>
            <person name="Krijgsveld J."/>
            <person name="Kriventseva E.V."/>
            <person name="Kultz D."/>
            <person name="Laforsch C."/>
            <person name="Lindquist E."/>
            <person name="Lopez J."/>
            <person name="Manak J.R."/>
            <person name="Muller J."/>
            <person name="Pangilinan J."/>
            <person name="Patwardhan R.P."/>
            <person name="Pitluck S."/>
            <person name="Pritham E.J."/>
            <person name="Rechtsteiner A."/>
            <person name="Rho M."/>
            <person name="Rogozin I.B."/>
            <person name="Sakarya O."/>
            <person name="Salamov A."/>
            <person name="Schaack S."/>
            <person name="Shapiro H."/>
            <person name="Shiga Y."/>
            <person name="Skalitzky C."/>
            <person name="Smith Z."/>
            <person name="Souvorov A."/>
            <person name="Sung W."/>
            <person name="Tang Z."/>
            <person name="Tsuchiya D."/>
            <person name="Tu H."/>
            <person name="Vos H."/>
            <person name="Wang M."/>
            <person name="Wolf Y.I."/>
            <person name="Yamagata H."/>
            <person name="Yamada T."/>
            <person name="Ye Y."/>
            <person name="Shaw J.R."/>
            <person name="Andrews J."/>
            <person name="Crease T.J."/>
            <person name="Tang H."/>
            <person name="Lucas S.M."/>
            <person name="Robertson H.M."/>
            <person name="Bork P."/>
            <person name="Koonin E.V."/>
            <person name="Zdobnov E.M."/>
            <person name="Grigoriev I.V."/>
            <person name="Lynch M."/>
            <person name="Boore J.L."/>
        </authorList>
    </citation>
    <scope>NUCLEOTIDE SEQUENCE [LARGE SCALE GENOMIC DNA]</scope>
</reference>
<dbReference type="InterPro" id="IPR013087">
    <property type="entry name" value="Znf_C2H2_type"/>
</dbReference>
<dbReference type="OMA" id="CCEEPRS"/>
<dbReference type="InParanoid" id="E9H534"/>
<dbReference type="HOGENOM" id="CLU_027603_0_0_1"/>
<accession>E9H534</accession>
<dbReference type="PANTHER" id="PTHR46954">
    <property type="entry name" value="C2H2-TYPE DOMAIN-CONTAINING PROTEIN"/>
    <property type="match status" value="1"/>
</dbReference>
<evidence type="ECO:0000313" key="2">
    <source>
        <dbReference type="EMBL" id="EFX73147.1"/>
    </source>
</evidence>
<dbReference type="OrthoDB" id="6371737at2759"/>
<dbReference type="Proteomes" id="UP000000305">
    <property type="component" value="Unassembled WGS sequence"/>
</dbReference>
<dbReference type="EMBL" id="GL732593">
    <property type="protein sequence ID" value="EFX73147.1"/>
    <property type="molecule type" value="Genomic_DNA"/>
</dbReference>
<name>E9H534_DAPPU</name>
<evidence type="ECO:0000313" key="3">
    <source>
        <dbReference type="Proteomes" id="UP000000305"/>
    </source>
</evidence>
<sequence length="610" mass="69176">MDMLTVEEQAIKVKFRDNRREALNSAVVADPNLKSKLKIKDNGSAGRPRLEETQPLLLSEIVRIARHGSAAHEKRQDEIYRSVLTLDDLTEQLNKDGFHVKRSSVYLRLQPKRSSSHQGKRHINTVPVRLIRAQNDFHKSHPDQRLFQATIRAMDELASLLGPSEVCYICYKTTKQGITAAKIQAPMLIHMQYRVKLPDHDWVVATGHKLILSVYAGIAIDRNGLGMPGAVGYSGPTYVAIRSGKHCSSTALSHYEKVKPIVMFSVDRGLDENPRYNKVIEVAIHHFLSHDLDAIFIFTNAPGRSAHNRAERRMAPLSRPLSGLILPHNHYGNHLDAAGNTIDVALEKKNFEKDGTTLAEVWSEVVFDGHPCVAEYVDPNHYALSQDQLNVKDQYWFSEHVRTSQYFTQIVKCKNLMCCNEPRSSYLAVVPTRFIPPPIPLIPTNKRIKASDRTGFESHVFPSLFSRDLLPTSTKEFLTLPYDLYTPSVQSQLSDRICQKCLLYFASKVMLKSHMIVHKKKNQSENAVVEKEIIVPRTRPVRIAAMRQREIMAIIVSDDINGSKAEDVEWIDKDELDISVIPQFAEKPSILSCPVVTLEEHFSNPWENDE</sequence>
<dbReference type="KEGG" id="dpx:DAPPUDRAFT_325550"/>
<keyword evidence="3" id="KW-1185">Reference proteome</keyword>
<dbReference type="AlphaFoldDB" id="E9H534"/>
<protein>
    <recommendedName>
        <fullName evidence="1">C2H2-type domain-containing protein</fullName>
    </recommendedName>
</protein>